<sequence>MIMKGSAHYNSSLSDISMRYIQHIGQEKMTTCQVYIYVIRSSKEDSLSSTENNQSSNDDSLSI</sequence>
<feature type="compositionally biased region" description="Polar residues" evidence="1">
    <location>
        <begin position="47"/>
        <end position="63"/>
    </location>
</feature>
<reference evidence="2" key="1">
    <citation type="submission" date="2014-12" db="EMBL/GenBank/DDBJ databases">
        <title>Insight into the proteome of Arion vulgaris.</title>
        <authorList>
            <person name="Aradska J."/>
            <person name="Bulat T."/>
            <person name="Smidak R."/>
            <person name="Sarate P."/>
            <person name="Gangsoo J."/>
            <person name="Sialana F."/>
            <person name="Bilban M."/>
            <person name="Lubec G."/>
        </authorList>
    </citation>
    <scope>NUCLEOTIDE SEQUENCE</scope>
    <source>
        <tissue evidence="2">Skin</tissue>
    </source>
</reference>
<evidence type="ECO:0000256" key="1">
    <source>
        <dbReference type="SAM" id="MobiDB-lite"/>
    </source>
</evidence>
<dbReference type="AlphaFoldDB" id="A0A0B7AN58"/>
<organism evidence="2">
    <name type="scientific">Arion vulgaris</name>
    <dbReference type="NCBI Taxonomy" id="1028688"/>
    <lineage>
        <taxon>Eukaryota</taxon>
        <taxon>Metazoa</taxon>
        <taxon>Spiralia</taxon>
        <taxon>Lophotrochozoa</taxon>
        <taxon>Mollusca</taxon>
        <taxon>Gastropoda</taxon>
        <taxon>Heterobranchia</taxon>
        <taxon>Euthyneura</taxon>
        <taxon>Panpulmonata</taxon>
        <taxon>Eupulmonata</taxon>
        <taxon>Stylommatophora</taxon>
        <taxon>Helicina</taxon>
        <taxon>Arionoidea</taxon>
        <taxon>Arionidae</taxon>
        <taxon>Arion</taxon>
    </lineage>
</organism>
<dbReference type="EMBL" id="HACG01035187">
    <property type="protein sequence ID" value="CEK82052.1"/>
    <property type="molecule type" value="Transcribed_RNA"/>
</dbReference>
<accession>A0A0B7AN58</accession>
<evidence type="ECO:0000313" key="2">
    <source>
        <dbReference type="EMBL" id="CEK82052.1"/>
    </source>
</evidence>
<protein>
    <submittedName>
        <fullName evidence="2">Uncharacterized protein</fullName>
    </submittedName>
</protein>
<gene>
    <name evidence="2" type="primary">ORF129381</name>
</gene>
<proteinExistence type="predicted"/>
<feature type="region of interest" description="Disordered" evidence="1">
    <location>
        <begin position="43"/>
        <end position="63"/>
    </location>
</feature>
<name>A0A0B7AN58_9EUPU</name>